<evidence type="ECO:0000313" key="3">
    <source>
        <dbReference type="Proteomes" id="UP000005442"/>
    </source>
</evidence>
<dbReference type="KEGG" id="mrh:MycrhN_0204"/>
<organism evidence="2 3">
    <name type="scientific">Mycolicibacterium rhodesiae (strain NBB3)</name>
    <name type="common">Mycobacterium rhodesiae</name>
    <dbReference type="NCBI Taxonomy" id="710685"/>
    <lineage>
        <taxon>Bacteria</taxon>
        <taxon>Bacillati</taxon>
        <taxon>Actinomycetota</taxon>
        <taxon>Actinomycetes</taxon>
        <taxon>Mycobacteriales</taxon>
        <taxon>Mycobacteriaceae</taxon>
        <taxon>Mycolicibacterium</taxon>
    </lineage>
</organism>
<dbReference type="STRING" id="710685.MycrhN_0204"/>
<protein>
    <submittedName>
        <fullName evidence="2">Transcription elongation factor</fullName>
    </submittedName>
</protein>
<gene>
    <name evidence="2" type="ordered locus">MycrhN_0204</name>
</gene>
<dbReference type="InterPro" id="IPR023459">
    <property type="entry name" value="Tscrpt_elong_fac_GreA/B_fam"/>
</dbReference>
<dbReference type="HOGENOM" id="CLU_101379_0_1_11"/>
<sequence length="142" mass="15585">MSNTDTVWITRQAHRRLQSELAALRSRPSIEVPEDFMDYDANLVANYAARQARIRQIQDLLNNAVVGEDPPDDGIAEPGMVLTVRYDDTGEVETFLLGVRGVEDADIDVYATQSPLGSAIAGARSGEQRTYSIPVASSYPSR</sequence>
<dbReference type="AlphaFoldDB" id="G8RHP6"/>
<dbReference type="SUPFAM" id="SSF54534">
    <property type="entry name" value="FKBP-like"/>
    <property type="match status" value="1"/>
</dbReference>
<feature type="domain" description="Transcription elongation factor GreA/GreB C-terminal" evidence="1">
    <location>
        <begin position="75"/>
        <end position="135"/>
    </location>
</feature>
<dbReference type="GO" id="GO:0003746">
    <property type="term" value="F:translation elongation factor activity"/>
    <property type="evidence" value="ECO:0007669"/>
    <property type="project" value="UniProtKB-KW"/>
</dbReference>
<keyword evidence="3" id="KW-1185">Reference proteome</keyword>
<dbReference type="Proteomes" id="UP000005442">
    <property type="component" value="Chromosome"/>
</dbReference>
<accession>G8RHP6</accession>
<dbReference type="Gene3D" id="3.10.50.30">
    <property type="entry name" value="Transcription elongation factor, GreA/GreB, C-terminal domain"/>
    <property type="match status" value="1"/>
</dbReference>
<proteinExistence type="predicted"/>
<evidence type="ECO:0000259" key="1">
    <source>
        <dbReference type="Pfam" id="PF01272"/>
    </source>
</evidence>
<dbReference type="InterPro" id="IPR001437">
    <property type="entry name" value="Tscrpt_elong_fac_GreA/B_C"/>
</dbReference>
<dbReference type="eggNOG" id="COG0782">
    <property type="taxonomic scope" value="Bacteria"/>
</dbReference>
<name>G8RHP6_MYCRN</name>
<dbReference type="GO" id="GO:0003677">
    <property type="term" value="F:DNA binding"/>
    <property type="evidence" value="ECO:0007669"/>
    <property type="project" value="InterPro"/>
</dbReference>
<dbReference type="PATRIC" id="fig|710685.3.peg.210"/>
<dbReference type="InterPro" id="IPR036953">
    <property type="entry name" value="GreA/GreB_C_sf"/>
</dbReference>
<dbReference type="GO" id="GO:0070063">
    <property type="term" value="F:RNA polymerase binding"/>
    <property type="evidence" value="ECO:0007669"/>
    <property type="project" value="InterPro"/>
</dbReference>
<evidence type="ECO:0000313" key="2">
    <source>
        <dbReference type="EMBL" id="AEV70848.1"/>
    </source>
</evidence>
<dbReference type="GO" id="GO:0032784">
    <property type="term" value="P:regulation of DNA-templated transcription elongation"/>
    <property type="evidence" value="ECO:0007669"/>
    <property type="project" value="InterPro"/>
</dbReference>
<dbReference type="Pfam" id="PF01272">
    <property type="entry name" value="GreA_GreB"/>
    <property type="match status" value="1"/>
</dbReference>
<reference evidence="2 3" key="1">
    <citation type="submission" date="2011-12" db="EMBL/GenBank/DDBJ databases">
        <title>Complete sequence of Mycobacterium rhodesiae NBB3.</title>
        <authorList>
            <consortium name="US DOE Joint Genome Institute"/>
            <person name="Lucas S."/>
            <person name="Han J."/>
            <person name="Lapidus A."/>
            <person name="Cheng J.-F."/>
            <person name="Goodwin L."/>
            <person name="Pitluck S."/>
            <person name="Peters L."/>
            <person name="Mikhailova N."/>
            <person name="Gu W."/>
            <person name="Detter J.C."/>
            <person name="Han C."/>
            <person name="Tapia R."/>
            <person name="Land M."/>
            <person name="Hauser L."/>
            <person name="Kyrpides N."/>
            <person name="Ivanova N."/>
            <person name="Pagani I."/>
            <person name="Mattes T."/>
            <person name="Holmes A."/>
            <person name="Rutledge P."/>
            <person name="Paulsen I."/>
            <person name="Coleman N."/>
            <person name="Woyke T."/>
        </authorList>
    </citation>
    <scope>NUCLEOTIDE SEQUENCE [LARGE SCALE GENOMIC DNA]</scope>
    <source>
        <strain evidence="2 3">NBB3</strain>
    </source>
</reference>
<keyword evidence="2" id="KW-0648">Protein biosynthesis</keyword>
<keyword evidence="2" id="KW-0251">Elongation factor</keyword>
<dbReference type="EMBL" id="CP003169">
    <property type="protein sequence ID" value="AEV70848.1"/>
    <property type="molecule type" value="Genomic_DNA"/>
</dbReference>
<dbReference type="PIRSF" id="PIRSF006092">
    <property type="entry name" value="GreA_GreB"/>
    <property type="match status" value="1"/>
</dbReference>